<dbReference type="Gene3D" id="3.40.140.10">
    <property type="entry name" value="Cytidine Deaminase, domain 2"/>
    <property type="match status" value="1"/>
</dbReference>
<evidence type="ECO:0000256" key="2">
    <source>
        <dbReference type="ARBA" id="ARBA00022723"/>
    </source>
</evidence>
<reference evidence="7" key="1">
    <citation type="journal article" date="2020" name="mSystems">
        <title>Genome- and Community-Level Interaction Insights into Carbon Utilization and Element Cycling Functions of Hydrothermarchaeota in Hydrothermal Sediment.</title>
        <authorList>
            <person name="Zhou Z."/>
            <person name="Liu Y."/>
            <person name="Xu W."/>
            <person name="Pan J."/>
            <person name="Luo Z.H."/>
            <person name="Li M."/>
        </authorList>
    </citation>
    <scope>NUCLEOTIDE SEQUENCE [LARGE SCALE GENOMIC DNA]</scope>
    <source>
        <strain evidence="7">SpSt-732</strain>
    </source>
</reference>
<dbReference type="AlphaFoldDB" id="A0A7C4FGJ9"/>
<comment type="caution">
    <text evidence="7">The sequence shown here is derived from an EMBL/GenBank/DDBJ whole genome shotgun (WGS) entry which is preliminary data.</text>
</comment>
<name>A0A7C4FGJ9_9CREN</name>
<evidence type="ECO:0000256" key="1">
    <source>
        <dbReference type="ARBA" id="ARBA00022670"/>
    </source>
</evidence>
<organism evidence="7">
    <name type="scientific">Ignisphaera aggregans</name>
    <dbReference type="NCBI Taxonomy" id="334771"/>
    <lineage>
        <taxon>Archaea</taxon>
        <taxon>Thermoproteota</taxon>
        <taxon>Thermoprotei</taxon>
        <taxon>Desulfurococcales</taxon>
        <taxon>Desulfurococcaceae</taxon>
        <taxon>Ignisphaera</taxon>
    </lineage>
</organism>
<protein>
    <submittedName>
        <fullName evidence="7">M67 family peptidase</fullName>
    </submittedName>
</protein>
<dbReference type="InterPro" id="IPR051929">
    <property type="entry name" value="VirAsm_ModProt"/>
</dbReference>
<dbReference type="SUPFAM" id="SSF102712">
    <property type="entry name" value="JAB1/MPN domain"/>
    <property type="match status" value="1"/>
</dbReference>
<dbReference type="CDD" id="cd08070">
    <property type="entry name" value="MPN_like"/>
    <property type="match status" value="1"/>
</dbReference>
<evidence type="ECO:0000313" key="7">
    <source>
        <dbReference type="EMBL" id="HGI87187.1"/>
    </source>
</evidence>
<feature type="domain" description="JAB" evidence="6">
    <location>
        <begin position="28"/>
        <end position="118"/>
    </location>
</feature>
<dbReference type="GO" id="GO:0006508">
    <property type="term" value="P:proteolysis"/>
    <property type="evidence" value="ECO:0007669"/>
    <property type="project" value="UniProtKB-KW"/>
</dbReference>
<proteinExistence type="predicted"/>
<evidence type="ECO:0000256" key="3">
    <source>
        <dbReference type="ARBA" id="ARBA00022801"/>
    </source>
</evidence>
<accession>A0A7C4FGJ9</accession>
<keyword evidence="1" id="KW-0645">Protease</keyword>
<dbReference type="GO" id="GO:0008235">
    <property type="term" value="F:metalloexopeptidase activity"/>
    <property type="evidence" value="ECO:0007669"/>
    <property type="project" value="TreeGrafter"/>
</dbReference>
<keyword evidence="5" id="KW-0482">Metalloprotease</keyword>
<evidence type="ECO:0000256" key="5">
    <source>
        <dbReference type="ARBA" id="ARBA00023049"/>
    </source>
</evidence>
<dbReference type="PANTHER" id="PTHR34858:SF1">
    <property type="entry name" value="CYSO-CYSTEINE PEPTIDASE"/>
    <property type="match status" value="1"/>
</dbReference>
<dbReference type="PANTHER" id="PTHR34858">
    <property type="entry name" value="CYSO-CYSTEINE PEPTIDASE"/>
    <property type="match status" value="1"/>
</dbReference>
<evidence type="ECO:0000256" key="4">
    <source>
        <dbReference type="ARBA" id="ARBA00022833"/>
    </source>
</evidence>
<keyword evidence="2" id="KW-0479">Metal-binding</keyword>
<evidence type="ECO:0000259" key="6">
    <source>
        <dbReference type="Pfam" id="PF14464"/>
    </source>
</evidence>
<keyword evidence="4" id="KW-0862">Zinc</keyword>
<sequence>MLIAISKSLFEYVVRECTYTEVEKVFLAVGVVEEGVTRVLEVVECRNVAENPRVEFVAEPQCIYRVFKYAEGKGLDIVALVHSHPAPPHPSALDIKGMRLWGTPWIIVDSRSGSAKAWILKNGVTEIPIQVV</sequence>
<dbReference type="GO" id="GO:0008270">
    <property type="term" value="F:zinc ion binding"/>
    <property type="evidence" value="ECO:0007669"/>
    <property type="project" value="TreeGrafter"/>
</dbReference>
<keyword evidence="3" id="KW-0378">Hydrolase</keyword>
<dbReference type="Pfam" id="PF14464">
    <property type="entry name" value="Prok-JAB"/>
    <property type="match status" value="1"/>
</dbReference>
<gene>
    <name evidence="7" type="ORF">ENV14_02145</name>
</gene>
<dbReference type="InterPro" id="IPR028090">
    <property type="entry name" value="JAB_dom_prok"/>
</dbReference>
<dbReference type="EMBL" id="DTFF01000018">
    <property type="protein sequence ID" value="HGI87187.1"/>
    <property type="molecule type" value="Genomic_DNA"/>
</dbReference>